<dbReference type="EMBL" id="SODV01000002">
    <property type="protein sequence ID" value="TDW97365.1"/>
    <property type="molecule type" value="Genomic_DNA"/>
</dbReference>
<dbReference type="InterPro" id="IPR017039">
    <property type="entry name" value="Virul_fac_BrkB"/>
</dbReference>
<feature type="transmembrane region" description="Helical" evidence="6">
    <location>
        <begin position="238"/>
        <end position="261"/>
    </location>
</feature>
<dbReference type="Pfam" id="PF03631">
    <property type="entry name" value="Virul_fac_BrkB"/>
    <property type="match status" value="1"/>
</dbReference>
<sequence length="315" mass="36355">MTKLESRILRFPPIKYLVGKSRRWYLPGFEGQPLWDVFVAFVRQIRKVGLNDRAAAISFNFIMTIPAALIFLLTLVPYLPVSTQITRELFNIAKDITPTSSTYTYVHDLITDFLGKTHSGLLSVVFLIVVFYSSNATMGIMRTFDRSFREITRRNILRKRWMAIRLTTILILLVLGFVLFMVTQKNLLGMFMHHAGIRSITIRFLIQILRWTVIVLLFFFSVAFIYKFAPASRRKWKLVSPGSVLATFLIAMVTGFFSFWVNHFNNFSRLYGSIGTVMVLMFLVYLNSLFLLIGFELNVAIKVVKARAHGHNPEQ</sequence>
<accession>A0A4R8DIG7</accession>
<feature type="transmembrane region" description="Helical" evidence="6">
    <location>
        <begin position="273"/>
        <end position="295"/>
    </location>
</feature>
<protein>
    <submittedName>
        <fullName evidence="7">Membrane protein</fullName>
    </submittedName>
</protein>
<evidence type="ECO:0000256" key="3">
    <source>
        <dbReference type="ARBA" id="ARBA00022692"/>
    </source>
</evidence>
<proteinExistence type="predicted"/>
<evidence type="ECO:0000313" key="8">
    <source>
        <dbReference type="Proteomes" id="UP000294498"/>
    </source>
</evidence>
<keyword evidence="2" id="KW-1003">Cell membrane</keyword>
<feature type="transmembrane region" description="Helical" evidence="6">
    <location>
        <begin position="54"/>
        <end position="79"/>
    </location>
</feature>
<evidence type="ECO:0000256" key="6">
    <source>
        <dbReference type="SAM" id="Phobius"/>
    </source>
</evidence>
<dbReference type="NCBIfam" id="TIGR00765">
    <property type="entry name" value="yihY_not_rbn"/>
    <property type="match status" value="1"/>
</dbReference>
<name>A0A4R8DIG7_9BACT</name>
<dbReference type="PIRSF" id="PIRSF035875">
    <property type="entry name" value="RNase_BN"/>
    <property type="match status" value="1"/>
</dbReference>
<keyword evidence="8" id="KW-1185">Reference proteome</keyword>
<organism evidence="7 8">
    <name type="scientific">Dinghuibacter silviterrae</name>
    <dbReference type="NCBI Taxonomy" id="1539049"/>
    <lineage>
        <taxon>Bacteria</taxon>
        <taxon>Pseudomonadati</taxon>
        <taxon>Bacteroidota</taxon>
        <taxon>Chitinophagia</taxon>
        <taxon>Chitinophagales</taxon>
        <taxon>Chitinophagaceae</taxon>
        <taxon>Dinghuibacter</taxon>
    </lineage>
</organism>
<evidence type="ECO:0000256" key="5">
    <source>
        <dbReference type="ARBA" id="ARBA00023136"/>
    </source>
</evidence>
<evidence type="ECO:0000256" key="1">
    <source>
        <dbReference type="ARBA" id="ARBA00004651"/>
    </source>
</evidence>
<evidence type="ECO:0000313" key="7">
    <source>
        <dbReference type="EMBL" id="TDW97365.1"/>
    </source>
</evidence>
<keyword evidence="3 6" id="KW-0812">Transmembrane</keyword>
<dbReference type="AlphaFoldDB" id="A0A4R8DIG7"/>
<feature type="transmembrane region" description="Helical" evidence="6">
    <location>
        <begin position="202"/>
        <end position="226"/>
    </location>
</feature>
<reference evidence="7 8" key="1">
    <citation type="submission" date="2019-03" db="EMBL/GenBank/DDBJ databases">
        <title>Genomic Encyclopedia of Type Strains, Phase IV (KMG-IV): sequencing the most valuable type-strain genomes for metagenomic binning, comparative biology and taxonomic classification.</title>
        <authorList>
            <person name="Goeker M."/>
        </authorList>
    </citation>
    <scope>NUCLEOTIDE SEQUENCE [LARGE SCALE GENOMIC DNA]</scope>
    <source>
        <strain evidence="7 8">DSM 100059</strain>
    </source>
</reference>
<gene>
    <name evidence="7" type="ORF">EDB95_5213</name>
</gene>
<dbReference type="OrthoDB" id="977385at2"/>
<feature type="transmembrane region" description="Helical" evidence="6">
    <location>
        <begin position="162"/>
        <end position="182"/>
    </location>
</feature>
<dbReference type="PANTHER" id="PTHR30213">
    <property type="entry name" value="INNER MEMBRANE PROTEIN YHJD"/>
    <property type="match status" value="1"/>
</dbReference>
<keyword evidence="5 6" id="KW-0472">Membrane</keyword>
<comment type="caution">
    <text evidence="7">The sequence shown here is derived from an EMBL/GenBank/DDBJ whole genome shotgun (WGS) entry which is preliminary data.</text>
</comment>
<feature type="transmembrane region" description="Helical" evidence="6">
    <location>
        <begin position="121"/>
        <end position="141"/>
    </location>
</feature>
<dbReference type="RefSeq" id="WP_133999477.1">
    <property type="nucleotide sequence ID" value="NZ_SODV01000002.1"/>
</dbReference>
<evidence type="ECO:0000256" key="4">
    <source>
        <dbReference type="ARBA" id="ARBA00022989"/>
    </source>
</evidence>
<dbReference type="GO" id="GO:0005886">
    <property type="term" value="C:plasma membrane"/>
    <property type="evidence" value="ECO:0007669"/>
    <property type="project" value="UniProtKB-SubCell"/>
</dbReference>
<comment type="subcellular location">
    <subcellularLocation>
        <location evidence="1">Cell membrane</location>
        <topology evidence="1">Multi-pass membrane protein</topology>
    </subcellularLocation>
</comment>
<dbReference type="Proteomes" id="UP000294498">
    <property type="component" value="Unassembled WGS sequence"/>
</dbReference>
<keyword evidence="4 6" id="KW-1133">Transmembrane helix</keyword>
<evidence type="ECO:0000256" key="2">
    <source>
        <dbReference type="ARBA" id="ARBA00022475"/>
    </source>
</evidence>
<dbReference type="PANTHER" id="PTHR30213:SF0">
    <property type="entry name" value="UPF0761 MEMBRANE PROTEIN YIHY"/>
    <property type="match status" value="1"/>
</dbReference>